<feature type="signal peptide" evidence="1">
    <location>
        <begin position="1"/>
        <end position="23"/>
    </location>
</feature>
<dbReference type="Proteomes" id="UP000652567">
    <property type="component" value="Unassembled WGS sequence"/>
</dbReference>
<dbReference type="CDD" id="cd07739">
    <property type="entry name" value="metallo-hydrolase-like_MBL-fold"/>
    <property type="match status" value="1"/>
</dbReference>
<dbReference type="InterPro" id="IPR050855">
    <property type="entry name" value="NDM-1-like"/>
</dbReference>
<dbReference type="InterPro" id="IPR001279">
    <property type="entry name" value="Metallo-B-lactamas"/>
</dbReference>
<protein>
    <submittedName>
        <fullName evidence="3">MBL fold metallo-hydrolase</fullName>
    </submittedName>
</protein>
<evidence type="ECO:0000256" key="1">
    <source>
        <dbReference type="SAM" id="SignalP"/>
    </source>
</evidence>
<comment type="caution">
    <text evidence="3">The sequence shown here is derived from an EMBL/GenBank/DDBJ whole genome shotgun (WGS) entry which is preliminary data.</text>
</comment>
<evidence type="ECO:0000313" key="4">
    <source>
        <dbReference type="Proteomes" id="UP000652567"/>
    </source>
</evidence>
<proteinExistence type="predicted"/>
<reference evidence="3" key="1">
    <citation type="submission" date="2018-07" db="EMBL/GenBank/DDBJ databases">
        <title>Genome assembly of strain Ka43.</title>
        <authorList>
            <person name="Kukolya J."/>
            <person name="Nagy I."/>
            <person name="Horvath B."/>
            <person name="Toth A."/>
        </authorList>
    </citation>
    <scope>NUCLEOTIDE SEQUENCE</scope>
    <source>
        <strain evidence="3">KB43</strain>
    </source>
</reference>
<dbReference type="SMART" id="SM00849">
    <property type="entry name" value="Lactamase_B"/>
    <property type="match status" value="1"/>
</dbReference>
<sequence length="293" mass="32028">MVKSFIRRLLIAGASLVSVTSLAAEPLTLDTYNPGAAAIFPVSSTLVIGTSEVLLIDAQFQRNDARALVEKIRATGKPLTTVYISHSDPDFYFGLDVVQAAFPDARILATAETVAAIKAKRDRKLAHWGPILQDNAPQSLVLPEALTEPRLHIDGHVLEITGPEAQRSFVWIPALKTVVGGIPVMANIHVWVADTATADKRQQWYKTLDAIESLAPQRVIPGHFLLNKDGSTPDNLQAVAFTRQYLQLFDKEAAAAENAEALIKAMQKHYPELGEEASLELSAKVIKGELQWH</sequence>
<evidence type="ECO:0000259" key="2">
    <source>
        <dbReference type="SMART" id="SM00849"/>
    </source>
</evidence>
<name>A0A928V8F3_9GAMM</name>
<feature type="chain" id="PRO_5037288840" evidence="1">
    <location>
        <begin position="24"/>
        <end position="293"/>
    </location>
</feature>
<dbReference type="InterPro" id="IPR036866">
    <property type="entry name" value="RibonucZ/Hydroxyglut_hydro"/>
</dbReference>
<dbReference type="SUPFAM" id="SSF56281">
    <property type="entry name" value="Metallo-hydrolase/oxidoreductase"/>
    <property type="match status" value="1"/>
</dbReference>
<keyword evidence="4" id="KW-1185">Reference proteome</keyword>
<dbReference type="AlphaFoldDB" id="A0A928V8F3"/>
<dbReference type="Pfam" id="PF00753">
    <property type="entry name" value="Lactamase_B"/>
    <property type="match status" value="1"/>
</dbReference>
<dbReference type="EMBL" id="PRDL01000001">
    <property type="protein sequence ID" value="MBE8719030.1"/>
    <property type="molecule type" value="Genomic_DNA"/>
</dbReference>
<dbReference type="RefSeq" id="WP_193912071.1">
    <property type="nucleotide sequence ID" value="NZ_PRDL01000001.1"/>
</dbReference>
<keyword evidence="1" id="KW-0732">Signal</keyword>
<evidence type="ECO:0000313" key="3">
    <source>
        <dbReference type="EMBL" id="MBE8719030.1"/>
    </source>
</evidence>
<feature type="domain" description="Metallo-beta-lactamase" evidence="2">
    <location>
        <begin position="41"/>
        <end position="223"/>
    </location>
</feature>
<dbReference type="PANTHER" id="PTHR42951">
    <property type="entry name" value="METALLO-BETA-LACTAMASE DOMAIN-CONTAINING"/>
    <property type="match status" value="1"/>
</dbReference>
<accession>A0A928V8F3</accession>
<dbReference type="Gene3D" id="3.60.15.10">
    <property type="entry name" value="Ribonuclease Z/Hydroxyacylglutathione hydrolase-like"/>
    <property type="match status" value="1"/>
</dbReference>
<gene>
    <name evidence="3" type="ORF">C4F51_17780</name>
</gene>
<organism evidence="3 4">
    <name type="scientific">Cellvibrio polysaccharolyticus</name>
    <dbReference type="NCBI Taxonomy" id="2082724"/>
    <lineage>
        <taxon>Bacteria</taxon>
        <taxon>Pseudomonadati</taxon>
        <taxon>Pseudomonadota</taxon>
        <taxon>Gammaproteobacteria</taxon>
        <taxon>Cellvibrionales</taxon>
        <taxon>Cellvibrionaceae</taxon>
        <taxon>Cellvibrio</taxon>
    </lineage>
</organism>
<dbReference type="PANTHER" id="PTHR42951:SF14">
    <property type="entry name" value="METALLO-BETA-LACTAMASE SUPERFAMILY PROTEIN"/>
    <property type="match status" value="1"/>
</dbReference>